<evidence type="ECO:0000256" key="2">
    <source>
        <dbReference type="ARBA" id="ARBA00022679"/>
    </source>
</evidence>
<evidence type="ECO:0000313" key="9">
    <source>
        <dbReference type="EMBL" id="KAJ3432539.1"/>
    </source>
</evidence>
<proteinExistence type="inferred from homology"/>
<comment type="caution">
    <text evidence="9">The sequence shown here is derived from an EMBL/GenBank/DDBJ whole genome shotgun (WGS) entry which is preliminary data.</text>
</comment>
<accession>A0AAV7YSW7</accession>
<evidence type="ECO:0000256" key="3">
    <source>
        <dbReference type="ARBA" id="ARBA00022741"/>
    </source>
</evidence>
<comment type="similarity">
    <text evidence="7">Belongs to the protein kinase superfamily.</text>
</comment>
<keyword evidence="4 9" id="KW-0418">Kinase</keyword>
<dbReference type="PROSITE" id="PS00107">
    <property type="entry name" value="PROTEIN_KINASE_ATP"/>
    <property type="match status" value="1"/>
</dbReference>
<sequence>MTQQKRKTKFFTRVTKEEILRVYNIGESIGSGNFSTVKIGKDRKTGEKWAIKVIRKEGMGNNLRMLENEIDILSRIDHPNIITLKEIYETKDKVYLVMEYCDKGELFDDIVEEGFYAEEKASKLIYKILMALKYLHQQGIAHRDLKPENLLFSGKNKEIKIADFGLSKIYSEKIMLKTACGTPGYVAPEILDEDMNSYGPKVDVWSVGVITYIMLCGYPPFYNENTNNLFKQILSGEFEFPEEDWSKISEEAKQFISKIFVVDSSSRMSVKQALKHPWILNHNPKKKK</sequence>
<dbReference type="AlphaFoldDB" id="A0AAV7YSW7"/>
<dbReference type="PIRSF" id="PIRSF000654">
    <property type="entry name" value="Integrin-linked_kinase"/>
    <property type="match status" value="1"/>
</dbReference>
<feature type="domain" description="Protein kinase" evidence="8">
    <location>
        <begin position="23"/>
        <end position="279"/>
    </location>
</feature>
<dbReference type="PROSITE" id="PS50011">
    <property type="entry name" value="PROTEIN_KINASE_DOM"/>
    <property type="match status" value="1"/>
</dbReference>
<dbReference type="PROSITE" id="PS00108">
    <property type="entry name" value="PROTEIN_KINASE_ST"/>
    <property type="match status" value="1"/>
</dbReference>
<dbReference type="Proteomes" id="UP001146793">
    <property type="component" value="Unassembled WGS sequence"/>
</dbReference>
<dbReference type="SMART" id="SM00220">
    <property type="entry name" value="S_TKc"/>
    <property type="match status" value="1"/>
</dbReference>
<dbReference type="EMBL" id="JANTQA010000047">
    <property type="protein sequence ID" value="KAJ3432539.1"/>
    <property type="molecule type" value="Genomic_DNA"/>
</dbReference>
<evidence type="ECO:0000256" key="1">
    <source>
        <dbReference type="ARBA" id="ARBA00022527"/>
    </source>
</evidence>
<name>A0AAV7YSW7_9EUKA</name>
<dbReference type="InterPro" id="IPR017441">
    <property type="entry name" value="Protein_kinase_ATP_BS"/>
</dbReference>
<dbReference type="GO" id="GO:0004674">
    <property type="term" value="F:protein serine/threonine kinase activity"/>
    <property type="evidence" value="ECO:0007669"/>
    <property type="project" value="UniProtKB-KW"/>
</dbReference>
<dbReference type="InterPro" id="IPR000719">
    <property type="entry name" value="Prot_kinase_dom"/>
</dbReference>
<dbReference type="CDD" id="cd05117">
    <property type="entry name" value="STKc_CAMK"/>
    <property type="match status" value="1"/>
</dbReference>
<dbReference type="InterPro" id="IPR011009">
    <property type="entry name" value="Kinase-like_dom_sf"/>
</dbReference>
<dbReference type="SUPFAM" id="SSF56112">
    <property type="entry name" value="Protein kinase-like (PK-like)"/>
    <property type="match status" value="1"/>
</dbReference>
<evidence type="ECO:0000256" key="6">
    <source>
        <dbReference type="PROSITE-ProRule" id="PRU10141"/>
    </source>
</evidence>
<organism evidence="9 10">
    <name type="scientific">Anaeramoeba flamelloides</name>
    <dbReference type="NCBI Taxonomy" id="1746091"/>
    <lineage>
        <taxon>Eukaryota</taxon>
        <taxon>Metamonada</taxon>
        <taxon>Anaeramoebidae</taxon>
        <taxon>Anaeramoeba</taxon>
    </lineage>
</organism>
<evidence type="ECO:0000256" key="7">
    <source>
        <dbReference type="RuleBase" id="RU000304"/>
    </source>
</evidence>
<feature type="binding site" evidence="6">
    <location>
        <position position="56"/>
    </location>
    <ligand>
        <name>ATP</name>
        <dbReference type="ChEBI" id="CHEBI:30616"/>
    </ligand>
</feature>
<keyword evidence="5 6" id="KW-0067">ATP-binding</keyword>
<dbReference type="FunFam" id="3.30.200.20:FF:000003">
    <property type="entry name" value="Non-specific serine/threonine protein kinase"/>
    <property type="match status" value="1"/>
</dbReference>
<dbReference type="Gene3D" id="1.10.510.10">
    <property type="entry name" value="Transferase(Phosphotransferase) domain 1"/>
    <property type="match status" value="1"/>
</dbReference>
<gene>
    <name evidence="9" type="ORF">M0812_21480</name>
</gene>
<evidence type="ECO:0000256" key="5">
    <source>
        <dbReference type="ARBA" id="ARBA00022840"/>
    </source>
</evidence>
<keyword evidence="1 7" id="KW-0723">Serine/threonine-protein kinase</keyword>
<dbReference type="PANTHER" id="PTHR24347">
    <property type="entry name" value="SERINE/THREONINE-PROTEIN KINASE"/>
    <property type="match status" value="1"/>
</dbReference>
<evidence type="ECO:0000256" key="4">
    <source>
        <dbReference type="ARBA" id="ARBA00022777"/>
    </source>
</evidence>
<dbReference type="FunFam" id="1.10.510.10:FF:000026">
    <property type="entry name" value="Calcium/calmodulin-dependent protein kinase type 1"/>
    <property type="match status" value="1"/>
</dbReference>
<dbReference type="InterPro" id="IPR008271">
    <property type="entry name" value="Ser/Thr_kinase_AS"/>
</dbReference>
<keyword evidence="2" id="KW-0808">Transferase</keyword>
<reference evidence="9" key="1">
    <citation type="submission" date="2022-08" db="EMBL/GenBank/DDBJ databases">
        <title>Novel sulphate-reducing endosymbionts in the free-living metamonad Anaeramoeba.</title>
        <authorList>
            <person name="Jerlstrom-Hultqvist J."/>
            <person name="Cepicka I."/>
            <person name="Gallot-Lavallee L."/>
            <person name="Salas-Leiva D."/>
            <person name="Curtis B.A."/>
            <person name="Zahonova K."/>
            <person name="Pipaliya S."/>
            <person name="Dacks J."/>
            <person name="Roger A.J."/>
        </authorList>
    </citation>
    <scope>NUCLEOTIDE SEQUENCE</scope>
    <source>
        <strain evidence="9">Busselton2</strain>
    </source>
</reference>
<dbReference type="Pfam" id="PF00069">
    <property type="entry name" value="Pkinase"/>
    <property type="match status" value="1"/>
</dbReference>
<evidence type="ECO:0000259" key="8">
    <source>
        <dbReference type="PROSITE" id="PS50011"/>
    </source>
</evidence>
<dbReference type="GO" id="GO:0005524">
    <property type="term" value="F:ATP binding"/>
    <property type="evidence" value="ECO:0007669"/>
    <property type="project" value="UniProtKB-UniRule"/>
</dbReference>
<protein>
    <submittedName>
        <fullName evidence="9">Serine/threonine-protein kinase fhke-related</fullName>
    </submittedName>
</protein>
<keyword evidence="3 6" id="KW-0547">Nucleotide-binding</keyword>
<evidence type="ECO:0000313" key="10">
    <source>
        <dbReference type="Proteomes" id="UP001146793"/>
    </source>
</evidence>